<dbReference type="GO" id="GO:0006355">
    <property type="term" value="P:regulation of DNA-templated transcription"/>
    <property type="evidence" value="ECO:0007669"/>
    <property type="project" value="InterPro"/>
</dbReference>
<evidence type="ECO:0000259" key="5">
    <source>
        <dbReference type="PROSITE" id="PS50045"/>
    </source>
</evidence>
<dbReference type="InterPro" id="IPR002078">
    <property type="entry name" value="Sigma_54_int"/>
</dbReference>
<feature type="domain" description="Sigma-54 factor interaction" evidence="5">
    <location>
        <begin position="133"/>
        <end position="359"/>
    </location>
</feature>
<evidence type="ECO:0000256" key="4">
    <source>
        <dbReference type="ARBA" id="ARBA00023163"/>
    </source>
</evidence>
<dbReference type="Pfam" id="PF08448">
    <property type="entry name" value="PAS_4"/>
    <property type="match status" value="1"/>
</dbReference>
<dbReference type="Gene3D" id="1.10.8.60">
    <property type="match status" value="1"/>
</dbReference>
<evidence type="ECO:0000256" key="1">
    <source>
        <dbReference type="ARBA" id="ARBA00022741"/>
    </source>
</evidence>
<dbReference type="SMART" id="SM00382">
    <property type="entry name" value="AAA"/>
    <property type="match status" value="1"/>
</dbReference>
<dbReference type="Gene3D" id="3.40.50.300">
    <property type="entry name" value="P-loop containing nucleotide triphosphate hydrolases"/>
    <property type="match status" value="1"/>
</dbReference>
<evidence type="ECO:0000256" key="2">
    <source>
        <dbReference type="ARBA" id="ARBA00022840"/>
    </source>
</evidence>
<dbReference type="InterPro" id="IPR025943">
    <property type="entry name" value="Sigma_54_int_dom_ATP-bd_2"/>
</dbReference>
<dbReference type="RefSeq" id="WP_148063525.1">
    <property type="nucleotide sequence ID" value="NZ_VRYZ01000002.1"/>
</dbReference>
<dbReference type="EMBL" id="VRYZ01000002">
    <property type="protein sequence ID" value="TXS93590.1"/>
    <property type="molecule type" value="Genomic_DNA"/>
</dbReference>
<dbReference type="GO" id="GO:0005524">
    <property type="term" value="F:ATP binding"/>
    <property type="evidence" value="ECO:0007669"/>
    <property type="project" value="UniProtKB-KW"/>
</dbReference>
<dbReference type="SUPFAM" id="SSF46689">
    <property type="entry name" value="Homeodomain-like"/>
    <property type="match status" value="1"/>
</dbReference>
<dbReference type="InterPro" id="IPR002197">
    <property type="entry name" value="HTH_Fis"/>
</dbReference>
<dbReference type="InterPro" id="IPR058031">
    <property type="entry name" value="AAA_lid_NorR"/>
</dbReference>
<keyword evidence="2" id="KW-0067">ATP-binding</keyword>
<dbReference type="PANTHER" id="PTHR32071">
    <property type="entry name" value="TRANSCRIPTIONAL REGULATORY PROTEIN"/>
    <property type="match status" value="1"/>
</dbReference>
<dbReference type="Pfam" id="PF02954">
    <property type="entry name" value="HTH_8"/>
    <property type="match status" value="1"/>
</dbReference>
<dbReference type="InterPro" id="IPR009057">
    <property type="entry name" value="Homeodomain-like_sf"/>
</dbReference>
<dbReference type="OrthoDB" id="9804019at2"/>
<dbReference type="SUPFAM" id="SSF52540">
    <property type="entry name" value="P-loop containing nucleoside triphosphate hydrolases"/>
    <property type="match status" value="1"/>
</dbReference>
<organism evidence="6 7">
    <name type="scientific">Parahaliea aestuarii</name>
    <dbReference type="NCBI Taxonomy" id="1852021"/>
    <lineage>
        <taxon>Bacteria</taxon>
        <taxon>Pseudomonadati</taxon>
        <taxon>Pseudomonadota</taxon>
        <taxon>Gammaproteobacteria</taxon>
        <taxon>Cellvibrionales</taxon>
        <taxon>Halieaceae</taxon>
        <taxon>Parahaliea</taxon>
    </lineage>
</organism>
<gene>
    <name evidence="6" type="ORF">FVW59_07140</name>
</gene>
<evidence type="ECO:0000313" key="6">
    <source>
        <dbReference type="EMBL" id="TXS93590.1"/>
    </source>
</evidence>
<dbReference type="AlphaFoldDB" id="A0A5C9A1D3"/>
<dbReference type="Pfam" id="PF25601">
    <property type="entry name" value="AAA_lid_14"/>
    <property type="match status" value="1"/>
</dbReference>
<reference evidence="6 7" key="1">
    <citation type="submission" date="2019-08" db="EMBL/GenBank/DDBJ databases">
        <title>Parahaliea maris sp. nov., isolated from the surface seawater.</title>
        <authorList>
            <person name="Liu Y."/>
        </authorList>
    </citation>
    <scope>NUCLEOTIDE SEQUENCE [LARGE SCALE GENOMIC DNA]</scope>
    <source>
        <strain evidence="6 7">S2-26</strain>
    </source>
</reference>
<dbReference type="PROSITE" id="PS00676">
    <property type="entry name" value="SIGMA54_INTERACT_2"/>
    <property type="match status" value="1"/>
</dbReference>
<dbReference type="InterPro" id="IPR013656">
    <property type="entry name" value="PAS_4"/>
</dbReference>
<keyword evidence="3" id="KW-0805">Transcription regulation</keyword>
<keyword evidence="1" id="KW-0547">Nucleotide-binding</keyword>
<dbReference type="InterPro" id="IPR003593">
    <property type="entry name" value="AAA+_ATPase"/>
</dbReference>
<evidence type="ECO:0000256" key="3">
    <source>
        <dbReference type="ARBA" id="ARBA00023015"/>
    </source>
</evidence>
<keyword evidence="4" id="KW-0804">Transcription</keyword>
<dbReference type="FunFam" id="3.40.50.300:FF:000006">
    <property type="entry name" value="DNA-binding transcriptional regulator NtrC"/>
    <property type="match status" value="1"/>
</dbReference>
<protein>
    <submittedName>
        <fullName evidence="6">PAS domain-containing protein</fullName>
    </submittedName>
</protein>
<dbReference type="GO" id="GO:0043565">
    <property type="term" value="F:sequence-specific DNA binding"/>
    <property type="evidence" value="ECO:0007669"/>
    <property type="project" value="InterPro"/>
</dbReference>
<accession>A0A5C9A1D3</accession>
<dbReference type="Proteomes" id="UP000321933">
    <property type="component" value="Unassembled WGS sequence"/>
</dbReference>
<proteinExistence type="predicted"/>
<dbReference type="Pfam" id="PF00158">
    <property type="entry name" value="Sigma54_activat"/>
    <property type="match status" value="1"/>
</dbReference>
<name>A0A5C9A1D3_9GAMM</name>
<dbReference type="CDD" id="cd00009">
    <property type="entry name" value="AAA"/>
    <property type="match status" value="1"/>
</dbReference>
<sequence length="452" mass="50359">MNSSPLNTDLDFSSLLESIEHPAILLSPDYDILASNLSYRQSFGQPHPGERCYQISHGYDRPCDQAGESCPLAACKTSLEKERVLHIHNTPRGKEHIDVEMMPLKDANGEVLYFVEILKPVNIASAEIHRERMVGRSPAFNRVVELINLVAPRDASVLLLGESGSGKELAANAIHEMSQRADRNFVVVECAGLTEPLFESELFGHVKGAFTGATHNKPGLLEEAHGGTLFLDEIGDVPLGMQVKLLRLLETGAYRAVGSTQLKRADFRLVCATHKDLSQMVEVGEFRKDLYYRLNTFPITLPPLRERPDDIALIARSLLEKLAADRTYHLTDSAIKRLQVEPFPGNSRELRNVMERAIIFARSNVIDAQVLENCFDVRATVATVAEEEWLDLRTRERHYLEQLMTHCSGDKEKAAAIAGISVRSLYRKLETHRKSTVMSATSQATTAKAAAY</sequence>
<dbReference type="InterPro" id="IPR027417">
    <property type="entry name" value="P-loop_NTPase"/>
</dbReference>
<comment type="caution">
    <text evidence="6">The sequence shown here is derived from an EMBL/GenBank/DDBJ whole genome shotgun (WGS) entry which is preliminary data.</text>
</comment>
<evidence type="ECO:0000313" key="7">
    <source>
        <dbReference type="Proteomes" id="UP000321933"/>
    </source>
</evidence>
<dbReference type="Gene3D" id="1.10.10.60">
    <property type="entry name" value="Homeodomain-like"/>
    <property type="match status" value="1"/>
</dbReference>
<dbReference type="PROSITE" id="PS50045">
    <property type="entry name" value="SIGMA54_INTERACT_4"/>
    <property type="match status" value="1"/>
</dbReference>
<keyword evidence="7" id="KW-1185">Reference proteome</keyword>